<evidence type="ECO:0000313" key="1">
    <source>
        <dbReference type="EMBL" id="UOE21363.1"/>
    </source>
</evidence>
<name>A0AA97M0C6_9ACTN</name>
<dbReference type="EMBL" id="CP063196">
    <property type="protein sequence ID" value="UOE21363.1"/>
    <property type="molecule type" value="Genomic_DNA"/>
</dbReference>
<dbReference type="RefSeq" id="WP_157129816.1">
    <property type="nucleotide sequence ID" value="NZ_CP063196.1"/>
</dbReference>
<reference evidence="1" key="1">
    <citation type="submission" date="2020-10" db="EMBL/GenBank/DDBJ databases">
        <title>De novo genome project of the cellulose decomposer Thermobifida halotolerans type strain.</title>
        <authorList>
            <person name="Nagy I."/>
            <person name="Horvath B."/>
            <person name="Kukolya J."/>
            <person name="Nagy I."/>
            <person name="Orsini M."/>
        </authorList>
    </citation>
    <scope>NUCLEOTIDE SEQUENCE</scope>
    <source>
        <strain evidence="1">DSM 44931</strain>
    </source>
</reference>
<accession>A0AA97M0C6</accession>
<sequence length="56" mass="6559">MTATTRASMLARSTVRGYCVGNCCNGAQSRTIRVRRRRALRKAEKRFWRRDQEVAR</sequence>
<organism evidence="1 2">
    <name type="scientific">Thermobifida halotolerans</name>
    <dbReference type="NCBI Taxonomy" id="483545"/>
    <lineage>
        <taxon>Bacteria</taxon>
        <taxon>Bacillati</taxon>
        <taxon>Actinomycetota</taxon>
        <taxon>Actinomycetes</taxon>
        <taxon>Streptosporangiales</taxon>
        <taxon>Nocardiopsidaceae</taxon>
        <taxon>Thermobifida</taxon>
    </lineage>
</organism>
<evidence type="ECO:0000313" key="2">
    <source>
        <dbReference type="Proteomes" id="UP000265719"/>
    </source>
</evidence>
<gene>
    <name evidence="1" type="ORF">NI17_009685</name>
</gene>
<dbReference type="Proteomes" id="UP000265719">
    <property type="component" value="Chromosome"/>
</dbReference>
<keyword evidence="2" id="KW-1185">Reference proteome</keyword>
<dbReference type="AlphaFoldDB" id="A0AA97M0C6"/>
<proteinExistence type="predicted"/>
<dbReference type="KEGG" id="thao:NI17_009685"/>
<protein>
    <submittedName>
        <fullName evidence="1">Uncharacterized protein</fullName>
    </submittedName>
</protein>